<evidence type="ECO:0000256" key="1">
    <source>
        <dbReference type="ARBA" id="ARBA00007381"/>
    </source>
</evidence>
<name>A0AA89BVG2_PINIB</name>
<dbReference type="InterPro" id="IPR043129">
    <property type="entry name" value="ATPase_NBD"/>
</dbReference>
<sequence>MSKHEVLLSVAIDFGTTYSGYAFSTKGDFEIDPTKIYANEDWPAGNIGFSRKTPTVLLLDSNQEFVAFGFEAEQMYNQLAVDQEHEEYYYFRRFKMKLHGEKVVKNDLMLEDETGKKVNAEKVFAESIRYLKQHFLKMLNNQGKVIDDSEIQYTLTVPAIWNDSSKQFMRNAAKKAGIDVKKLKIALEPEAAAFFCQYEKTKRNENTFAAAEIGTKYMVIDLGGGTVDIALHQKLENGRIKELYQASGGPYGGTAVDEVYIQLLTRAFGGPMMYQFRKENTYDFLDMMKEFEVAKRNLKPSGRLSFNTRLPYSFGLCCKEQNDETLAEIVSENNFPFKGNIKVIGDKLSIKADLMLQIFSTVTAKITDLIQEVLSQPVAEGCQILLLVGGFSESEYVQQAIKDKFETEERRVIVPAEAGLTVVKGATIFGHKKHLGIVTERVIRYTYGIATDTEFDAKQHNPEYKFRIRNKDFIHTFLSFMEKGTSVKEGTVIKKQYEFEEFTRGAGITIYSTTRDVKFIQEGGLEKLVRINVDKDAEKFFGKKVTIEVSYTFGDTELEILVHCPQTGNSFRANVAKI</sequence>
<protein>
    <recommendedName>
        <fullName evidence="6">Heat shock 70 kDa protein</fullName>
    </recommendedName>
</protein>
<dbReference type="Proteomes" id="UP001186944">
    <property type="component" value="Unassembled WGS sequence"/>
</dbReference>
<evidence type="ECO:0000256" key="2">
    <source>
        <dbReference type="ARBA" id="ARBA00022741"/>
    </source>
</evidence>
<keyword evidence="3" id="KW-0067">ATP-binding</keyword>
<dbReference type="GO" id="GO:0140662">
    <property type="term" value="F:ATP-dependent protein folding chaperone"/>
    <property type="evidence" value="ECO:0007669"/>
    <property type="project" value="InterPro"/>
</dbReference>
<proteinExistence type="inferred from homology"/>
<dbReference type="CDD" id="cd10229">
    <property type="entry name" value="ASKHA_NBD_HSP70_HSPA12"/>
    <property type="match status" value="1"/>
</dbReference>
<dbReference type="AlphaFoldDB" id="A0AA89BVG2"/>
<dbReference type="SUPFAM" id="SSF53067">
    <property type="entry name" value="Actin-like ATPase domain"/>
    <property type="match status" value="2"/>
</dbReference>
<organism evidence="4 5">
    <name type="scientific">Pinctada imbricata</name>
    <name type="common">Atlantic pearl-oyster</name>
    <name type="synonym">Pinctada martensii</name>
    <dbReference type="NCBI Taxonomy" id="66713"/>
    <lineage>
        <taxon>Eukaryota</taxon>
        <taxon>Metazoa</taxon>
        <taxon>Spiralia</taxon>
        <taxon>Lophotrochozoa</taxon>
        <taxon>Mollusca</taxon>
        <taxon>Bivalvia</taxon>
        <taxon>Autobranchia</taxon>
        <taxon>Pteriomorphia</taxon>
        <taxon>Pterioida</taxon>
        <taxon>Pterioidea</taxon>
        <taxon>Pteriidae</taxon>
        <taxon>Pinctada</taxon>
    </lineage>
</organism>
<comment type="caution">
    <text evidence="4">The sequence shown here is derived from an EMBL/GenBank/DDBJ whole genome shotgun (WGS) entry which is preliminary data.</text>
</comment>
<reference evidence="4" key="1">
    <citation type="submission" date="2019-08" db="EMBL/GenBank/DDBJ databases">
        <title>The improved chromosome-level genome for the pearl oyster Pinctada fucata martensii using PacBio sequencing and Hi-C.</title>
        <authorList>
            <person name="Zheng Z."/>
        </authorList>
    </citation>
    <scope>NUCLEOTIDE SEQUENCE</scope>
    <source>
        <strain evidence="4">ZZ-2019</strain>
        <tissue evidence="4">Adductor muscle</tissue>
    </source>
</reference>
<evidence type="ECO:0000313" key="5">
    <source>
        <dbReference type="Proteomes" id="UP001186944"/>
    </source>
</evidence>
<dbReference type="EMBL" id="VSWD01000007">
    <property type="protein sequence ID" value="KAK3097633.1"/>
    <property type="molecule type" value="Genomic_DNA"/>
</dbReference>
<evidence type="ECO:0000313" key="4">
    <source>
        <dbReference type="EMBL" id="KAK3097633.1"/>
    </source>
</evidence>
<dbReference type="Gene3D" id="3.30.420.40">
    <property type="match status" value="2"/>
</dbReference>
<comment type="similarity">
    <text evidence="1">Belongs to the heat shock protein 70 family.</text>
</comment>
<dbReference type="PANTHER" id="PTHR14187:SF5">
    <property type="entry name" value="HEAT SHOCK 70 KDA PROTEIN 12A"/>
    <property type="match status" value="1"/>
</dbReference>
<dbReference type="InterPro" id="IPR013126">
    <property type="entry name" value="Hsp_70_fam"/>
</dbReference>
<dbReference type="PANTHER" id="PTHR14187">
    <property type="entry name" value="ALPHA KINASE/ELONGATION FACTOR 2 KINASE"/>
    <property type="match status" value="1"/>
</dbReference>
<keyword evidence="2" id="KW-0547">Nucleotide-binding</keyword>
<keyword evidence="5" id="KW-1185">Reference proteome</keyword>
<dbReference type="GO" id="GO:0005524">
    <property type="term" value="F:ATP binding"/>
    <property type="evidence" value="ECO:0007669"/>
    <property type="project" value="UniProtKB-KW"/>
</dbReference>
<accession>A0AA89BVG2</accession>
<gene>
    <name evidence="4" type="ORF">FSP39_011566</name>
</gene>
<dbReference type="Pfam" id="PF00012">
    <property type="entry name" value="HSP70"/>
    <property type="match status" value="1"/>
</dbReference>
<evidence type="ECO:0000256" key="3">
    <source>
        <dbReference type="ARBA" id="ARBA00022840"/>
    </source>
</evidence>
<evidence type="ECO:0008006" key="6">
    <source>
        <dbReference type="Google" id="ProtNLM"/>
    </source>
</evidence>